<keyword evidence="5" id="KW-0874">Quinone</keyword>
<dbReference type="GO" id="GO:0005886">
    <property type="term" value="C:plasma membrane"/>
    <property type="evidence" value="ECO:0007669"/>
    <property type="project" value="UniProtKB-SubCell"/>
</dbReference>
<feature type="transmembrane region" description="Helical" evidence="5">
    <location>
        <begin position="404"/>
        <end position="424"/>
    </location>
</feature>
<keyword evidence="5" id="KW-1278">Translocase</keyword>
<dbReference type="HAMAP" id="MF_00445">
    <property type="entry name" value="NDH1_NuoN_1"/>
    <property type="match status" value="1"/>
</dbReference>
<feature type="transmembrane region" description="Helical" evidence="5">
    <location>
        <begin position="273"/>
        <end position="292"/>
    </location>
</feature>
<dbReference type="Pfam" id="PF00361">
    <property type="entry name" value="Proton_antipo_M"/>
    <property type="match status" value="1"/>
</dbReference>
<keyword evidence="5" id="KW-0520">NAD</keyword>
<feature type="transmembrane region" description="Helical" evidence="5">
    <location>
        <begin position="240"/>
        <end position="261"/>
    </location>
</feature>
<keyword evidence="5" id="KW-0830">Ubiquinone</keyword>
<gene>
    <name evidence="5" type="primary">nuoN</name>
    <name evidence="8" type="ORF">CEE37_13490</name>
</gene>
<dbReference type="GO" id="GO:0008137">
    <property type="term" value="F:NADH dehydrogenase (ubiquinone) activity"/>
    <property type="evidence" value="ECO:0007669"/>
    <property type="project" value="InterPro"/>
</dbReference>
<feature type="transmembrane region" description="Helical" evidence="5">
    <location>
        <begin position="369"/>
        <end position="392"/>
    </location>
</feature>
<keyword evidence="5" id="KW-0813">Transport</keyword>
<dbReference type="GO" id="GO:0050136">
    <property type="term" value="F:NADH dehydrogenase (quinone) (non-electrogenic) activity"/>
    <property type="evidence" value="ECO:0007669"/>
    <property type="project" value="UniProtKB-UniRule"/>
</dbReference>
<comment type="subunit">
    <text evidence="5">NDH-1 is composed of 14 different subunits. Subunits NuoA, H, J, K, L, M, N constitute the membrane sector of the complex.</text>
</comment>
<dbReference type="GO" id="GO:0042773">
    <property type="term" value="P:ATP synthesis coupled electron transport"/>
    <property type="evidence" value="ECO:0007669"/>
    <property type="project" value="InterPro"/>
</dbReference>
<evidence type="ECO:0000256" key="5">
    <source>
        <dbReference type="HAMAP-Rule" id="MF_00445"/>
    </source>
</evidence>
<feature type="transmembrane region" description="Helical" evidence="5">
    <location>
        <begin position="330"/>
        <end position="348"/>
    </location>
</feature>
<evidence type="ECO:0000256" key="3">
    <source>
        <dbReference type="ARBA" id="ARBA00022989"/>
    </source>
</evidence>
<dbReference type="EC" id="7.1.1.-" evidence="5"/>
<feature type="transmembrane region" description="Helical" evidence="5">
    <location>
        <begin position="37"/>
        <end position="60"/>
    </location>
</feature>
<feature type="transmembrane region" description="Helical" evidence="5">
    <location>
        <begin position="126"/>
        <end position="146"/>
    </location>
</feature>
<feature type="transmembrane region" description="Helical" evidence="5">
    <location>
        <begin position="6"/>
        <end position="25"/>
    </location>
</feature>
<protein>
    <recommendedName>
        <fullName evidence="5">NADH-quinone oxidoreductase subunit N</fullName>
        <ecNumber evidence="5">7.1.1.-</ecNumber>
    </recommendedName>
    <alternativeName>
        <fullName evidence="5">NADH dehydrogenase I subunit N</fullName>
    </alternativeName>
    <alternativeName>
        <fullName evidence="5">NDH-1 subunit N</fullName>
    </alternativeName>
</protein>
<feature type="transmembrane region" description="Helical" evidence="5">
    <location>
        <begin position="158"/>
        <end position="182"/>
    </location>
</feature>
<evidence type="ECO:0000313" key="9">
    <source>
        <dbReference type="Proteomes" id="UP000319619"/>
    </source>
</evidence>
<evidence type="ECO:0000313" key="8">
    <source>
        <dbReference type="EMBL" id="TKJ37970.1"/>
    </source>
</evidence>
<dbReference type="EMBL" id="NJBN01000011">
    <property type="protein sequence ID" value="TKJ37970.1"/>
    <property type="molecule type" value="Genomic_DNA"/>
</dbReference>
<feature type="domain" description="NADH:quinone oxidoreductase/Mrp antiporter transmembrane" evidence="7">
    <location>
        <begin position="123"/>
        <end position="418"/>
    </location>
</feature>
<evidence type="ECO:0000256" key="6">
    <source>
        <dbReference type="RuleBase" id="RU000320"/>
    </source>
</evidence>
<proteinExistence type="inferred from homology"/>
<feature type="transmembrane region" description="Helical" evidence="5">
    <location>
        <begin position="202"/>
        <end position="228"/>
    </location>
</feature>
<sequence>MNITYNLPAIGTQLVLGAGVILVLLADLLTGKKNRDVAYQTTLTVLVLAGIICVMKWGSAGAGFGGQVFGDGFASFFNLAFLAIAFLVVFNSPNYLKRNEIDHGEYYMLILIAVLGMTFMSSAGDLLIFFLGLETMSISLYVLAGFHKSRARSNESSLKYLLLGAFFTGFLLYGIALIYGQVGSTNLADITSYLAGSANPLGGYMGVGLALLLVGLLFKMAVVPFHFWSPDVYDGAPTPVTAFMSAAPKAAAFAAALRIFYDPAISLGLPWDKTLWIAAALTITLGNFAALAQSSIKRMLAYSSITHAGYLMIGLAAGNELGASGMLYYLFTYGFMNVGAFTIAWLVNRRGEGNYLLSDFAQLGSRNPVMALLMSIFMLSLTGIPPLAGFFGKLYVFSAGVKAGLIWLVVIAVLNSVVSVFYYLRVMVIMYMREEEGLKDLEKAPTVAITAILCGLVILLLGLFPGPLLDLARESVLSLL</sequence>
<reference evidence="8 9" key="1">
    <citation type="submission" date="2017-06" db="EMBL/GenBank/DDBJ databases">
        <title>Novel microbial phyla capable of carbon fixation and sulfur reduction in deep-sea sediments.</title>
        <authorList>
            <person name="Huang J."/>
            <person name="Baker B."/>
            <person name="Wang Y."/>
        </authorList>
    </citation>
    <scope>NUCLEOTIDE SEQUENCE [LARGE SCALE GENOMIC DNA]</scope>
    <source>
        <strain evidence="8">B3_LCP</strain>
    </source>
</reference>
<dbReference type="PANTHER" id="PTHR22773">
    <property type="entry name" value="NADH DEHYDROGENASE"/>
    <property type="match status" value="1"/>
</dbReference>
<keyword evidence="4 5" id="KW-0472">Membrane</keyword>
<comment type="subcellular location">
    <subcellularLocation>
        <location evidence="5">Cell membrane</location>
        <topology evidence="5">Multi-pass membrane protein</topology>
    </subcellularLocation>
    <subcellularLocation>
        <location evidence="1">Endomembrane system</location>
        <topology evidence="1">Multi-pass membrane protein</topology>
    </subcellularLocation>
    <subcellularLocation>
        <location evidence="6">Membrane</location>
        <topology evidence="6">Multi-pass membrane protein</topology>
    </subcellularLocation>
</comment>
<comment type="catalytic activity">
    <reaction evidence="5">
        <text>a quinone + NADH + 5 H(+)(in) = a quinol + NAD(+) + 4 H(+)(out)</text>
        <dbReference type="Rhea" id="RHEA:57888"/>
        <dbReference type="ChEBI" id="CHEBI:15378"/>
        <dbReference type="ChEBI" id="CHEBI:24646"/>
        <dbReference type="ChEBI" id="CHEBI:57540"/>
        <dbReference type="ChEBI" id="CHEBI:57945"/>
        <dbReference type="ChEBI" id="CHEBI:132124"/>
    </reaction>
</comment>
<feature type="transmembrane region" description="Helical" evidence="5">
    <location>
        <begin position="104"/>
        <end position="120"/>
    </location>
</feature>
<name>A0A532USQ5_UNCL8</name>
<feature type="transmembrane region" description="Helical" evidence="5">
    <location>
        <begin position="299"/>
        <end position="318"/>
    </location>
</feature>
<dbReference type="Proteomes" id="UP000319619">
    <property type="component" value="Unassembled WGS sequence"/>
</dbReference>
<evidence type="ECO:0000256" key="2">
    <source>
        <dbReference type="ARBA" id="ARBA00022692"/>
    </source>
</evidence>
<dbReference type="NCBIfam" id="TIGR01770">
    <property type="entry name" value="NDH_I_N"/>
    <property type="match status" value="1"/>
</dbReference>
<comment type="similarity">
    <text evidence="5">Belongs to the complex I subunit 2 family.</text>
</comment>
<evidence type="ECO:0000256" key="1">
    <source>
        <dbReference type="ARBA" id="ARBA00004127"/>
    </source>
</evidence>
<dbReference type="PRINTS" id="PR01434">
    <property type="entry name" value="NADHDHGNASE5"/>
</dbReference>
<keyword evidence="5" id="KW-1003">Cell membrane</keyword>
<dbReference type="InterPro" id="IPR001750">
    <property type="entry name" value="ND/Mrp_TM"/>
</dbReference>
<feature type="transmembrane region" description="Helical" evidence="5">
    <location>
        <begin position="444"/>
        <end position="464"/>
    </location>
</feature>
<evidence type="ECO:0000259" key="7">
    <source>
        <dbReference type="Pfam" id="PF00361"/>
    </source>
</evidence>
<dbReference type="GO" id="GO:0012505">
    <property type="term" value="C:endomembrane system"/>
    <property type="evidence" value="ECO:0007669"/>
    <property type="project" value="UniProtKB-SubCell"/>
</dbReference>
<keyword evidence="3 5" id="KW-1133">Transmembrane helix</keyword>
<comment type="function">
    <text evidence="5">NDH-1 shuttles electrons from NADH, via FMN and iron-sulfur (Fe-S) centers, to quinones in the respiratory chain. The immediate electron acceptor for the enzyme in this species is believed to be ubiquinone. Couples the redox reaction to proton translocation (for every two electrons transferred, four hydrogen ions are translocated across the cytoplasmic membrane), and thus conserves the redox energy in a proton gradient.</text>
</comment>
<feature type="transmembrane region" description="Helical" evidence="5">
    <location>
        <begin position="72"/>
        <end position="92"/>
    </location>
</feature>
<dbReference type="InterPro" id="IPR010096">
    <property type="entry name" value="NADH-Q_OxRdtase_suN/2"/>
</dbReference>
<comment type="caution">
    <text evidence="8">The sequence shown here is derived from an EMBL/GenBank/DDBJ whole genome shotgun (WGS) entry which is preliminary data.</text>
</comment>
<organism evidence="8 9">
    <name type="scientific">candidate division LCP-89 bacterium B3_LCP</name>
    <dbReference type="NCBI Taxonomy" id="2012998"/>
    <lineage>
        <taxon>Bacteria</taxon>
        <taxon>Pseudomonadati</taxon>
        <taxon>Bacteria division LCP-89</taxon>
    </lineage>
</organism>
<evidence type="ECO:0000256" key="4">
    <source>
        <dbReference type="ARBA" id="ARBA00023136"/>
    </source>
</evidence>
<dbReference type="AlphaFoldDB" id="A0A532USQ5"/>
<keyword evidence="2 5" id="KW-0812">Transmembrane</keyword>
<dbReference type="GO" id="GO:0048038">
    <property type="term" value="F:quinone binding"/>
    <property type="evidence" value="ECO:0007669"/>
    <property type="project" value="UniProtKB-KW"/>
</dbReference>
<accession>A0A532USQ5</accession>